<gene>
    <name evidence="1" type="ORF">A6A20_03280</name>
</gene>
<dbReference type="RefSeq" id="WP_279572142.1">
    <property type="nucleotide sequence ID" value="NZ_LWID01000001.1"/>
</dbReference>
<name>A0A9X4PBM4_9PAST</name>
<reference evidence="1" key="1">
    <citation type="submission" date="2016-03" db="EMBL/GenBank/DDBJ databases">
        <title>Co-evolution between Pasteurellaceae and their hosts.</title>
        <authorList>
            <person name="Hansen M.J."/>
            <person name="Bojesen A.M."/>
            <person name="Planet P."/>
        </authorList>
    </citation>
    <scope>NUCLEOTIDE SEQUENCE</scope>
    <source>
        <strain evidence="1">146/S8/89</strain>
    </source>
</reference>
<organism evidence="1 2">
    <name type="scientific">Volucribacter amazonae</name>
    <dbReference type="NCBI Taxonomy" id="256731"/>
    <lineage>
        <taxon>Bacteria</taxon>
        <taxon>Pseudomonadati</taxon>
        <taxon>Pseudomonadota</taxon>
        <taxon>Gammaproteobacteria</taxon>
        <taxon>Pasteurellales</taxon>
        <taxon>Pasteurellaceae</taxon>
        <taxon>Volucribacter</taxon>
    </lineage>
</organism>
<evidence type="ECO:0000313" key="2">
    <source>
        <dbReference type="Proteomes" id="UP001155500"/>
    </source>
</evidence>
<proteinExistence type="predicted"/>
<sequence>MLDWGKYGSNNGFDHVLMGKDGTIIIIDSKQLRNGAIQVSNNAAGNSNQLSRKWIANVAGKLPNEDIKKQILQSLDENKMKTIVAGVDKRDGTIKLIPVKIPDKTK</sequence>
<dbReference type="AlphaFoldDB" id="A0A9X4PBM4"/>
<dbReference type="CDD" id="cd20732">
    <property type="entry name" value="PoNe_FilH_DUF637_VENN-like"/>
    <property type="match status" value="1"/>
</dbReference>
<dbReference type="EMBL" id="LWID01000001">
    <property type="protein sequence ID" value="MDG6894669.1"/>
    <property type="molecule type" value="Genomic_DNA"/>
</dbReference>
<evidence type="ECO:0000313" key="1">
    <source>
        <dbReference type="EMBL" id="MDG6894669.1"/>
    </source>
</evidence>
<evidence type="ECO:0008006" key="3">
    <source>
        <dbReference type="Google" id="ProtNLM"/>
    </source>
</evidence>
<comment type="caution">
    <text evidence="1">The sequence shown here is derived from an EMBL/GenBank/DDBJ whole genome shotgun (WGS) entry which is preliminary data.</text>
</comment>
<keyword evidence="2" id="KW-1185">Reference proteome</keyword>
<dbReference type="Proteomes" id="UP001155500">
    <property type="component" value="Unassembled WGS sequence"/>
</dbReference>
<accession>A0A9X4PBM4</accession>
<protein>
    <recommendedName>
        <fullName evidence="3">Nuclease-like protein</fullName>
    </recommendedName>
</protein>